<evidence type="ECO:0000256" key="1">
    <source>
        <dbReference type="SAM" id="MobiDB-lite"/>
    </source>
</evidence>
<dbReference type="EMBL" id="NAJO01000066">
    <property type="protein sequence ID" value="OQN96444.1"/>
    <property type="molecule type" value="Genomic_DNA"/>
</dbReference>
<dbReference type="OrthoDB" id="3645041at2759"/>
<dbReference type="AlphaFoldDB" id="A0A1V8SB48"/>
<reference evidence="3" key="1">
    <citation type="submission" date="2017-03" db="EMBL/GenBank/DDBJ databases">
        <title>Genomes of endolithic fungi from Antarctica.</title>
        <authorList>
            <person name="Coleine C."/>
            <person name="Masonjones S."/>
            <person name="Stajich J.E."/>
        </authorList>
    </citation>
    <scope>NUCLEOTIDE SEQUENCE [LARGE SCALE GENOMIC DNA]</scope>
    <source>
        <strain evidence="3">CCFEE 5527</strain>
    </source>
</reference>
<keyword evidence="3" id="KW-1185">Reference proteome</keyword>
<dbReference type="InParanoid" id="A0A1V8SB48"/>
<sequence>MAPSTSPTGRGHRTIKKSKKALEAGGLIPGIDNATNFDESASSVQANAATPSDLLHRPATATDMNDQDTRIMSFGPHYLKVYEWESPGPTDFLNLTDTRKQWKASMDQQQGAADPDEELDDWTEVSGRGADYQALFPDMSLRFSIARTSISRAKRAFRAGRTWQEFEVEELAIDPQAKAKATEKPEVRALELRECLNNKLRLSVFDEVKVRLCNEIWLQAYPAPAVEVEISDKAMKQKDSFIDEEAAGRAKCKGKGNARALVPVGVAPSNPCDREVPEGPQSAPMKATAMNMSRHVVLGENGYPELFVSDDEGVTQKRSDTITVIVGNRYSSSQPEEFRPPANIFKSAIKTHESYDPLRKELELPLDEALAFRTYLQYLDNGVLDLALPPTATDGATARPYTHIHALARRLKDQETANHVADNFFGYLASRLPRPTGGALYSIVANTEEDTGLFRLCMDYFVHYPTLLKVFAPDQPGIKDTVECYAKDLVDEGLDLMKSIMLQGPAARPKCYYHEHGHSHPPCP</sequence>
<evidence type="ECO:0000313" key="2">
    <source>
        <dbReference type="EMBL" id="OQN96444.1"/>
    </source>
</evidence>
<accession>A0A1V8SB48</accession>
<comment type="caution">
    <text evidence="2">The sequence shown here is derived from an EMBL/GenBank/DDBJ whole genome shotgun (WGS) entry which is preliminary data.</text>
</comment>
<name>A0A1V8SB48_9PEZI</name>
<evidence type="ECO:0000313" key="3">
    <source>
        <dbReference type="Proteomes" id="UP000192596"/>
    </source>
</evidence>
<dbReference type="Proteomes" id="UP000192596">
    <property type="component" value="Unassembled WGS sequence"/>
</dbReference>
<organism evidence="2 3">
    <name type="scientific">Cryoendolithus antarcticus</name>
    <dbReference type="NCBI Taxonomy" id="1507870"/>
    <lineage>
        <taxon>Eukaryota</taxon>
        <taxon>Fungi</taxon>
        <taxon>Dikarya</taxon>
        <taxon>Ascomycota</taxon>
        <taxon>Pezizomycotina</taxon>
        <taxon>Dothideomycetes</taxon>
        <taxon>Dothideomycetidae</taxon>
        <taxon>Cladosporiales</taxon>
        <taxon>Cladosporiaceae</taxon>
        <taxon>Cryoendolithus</taxon>
    </lineage>
</organism>
<protein>
    <submittedName>
        <fullName evidence="2">Uncharacterized protein</fullName>
    </submittedName>
</protein>
<gene>
    <name evidence="2" type="ORF">B0A48_17500</name>
</gene>
<proteinExistence type="predicted"/>
<feature type="region of interest" description="Disordered" evidence="1">
    <location>
        <begin position="42"/>
        <end position="68"/>
    </location>
</feature>